<dbReference type="CDD" id="cd00950">
    <property type="entry name" value="DHDPS"/>
    <property type="match status" value="1"/>
</dbReference>
<dbReference type="AlphaFoldDB" id="A0A285VVV5"/>
<evidence type="ECO:0000256" key="8">
    <source>
        <dbReference type="ARBA" id="ARBA00023154"/>
    </source>
</evidence>
<gene>
    <name evidence="12" type="primary">dapA</name>
    <name evidence="16" type="ORF">SAMN05421879_108128</name>
</gene>
<comment type="subunit">
    <text evidence="12">Homotetramer; dimer of dimers.</text>
</comment>
<dbReference type="PIRSF" id="PIRSF001365">
    <property type="entry name" value="DHDPS"/>
    <property type="match status" value="1"/>
</dbReference>
<reference evidence="17" key="1">
    <citation type="submission" date="2017-08" db="EMBL/GenBank/DDBJ databases">
        <authorList>
            <person name="Varghese N."/>
            <person name="Submissions S."/>
        </authorList>
    </citation>
    <scope>NUCLEOTIDE SEQUENCE [LARGE SCALE GENOMIC DNA]</scope>
    <source>
        <strain evidence="17">USBA17B2</strain>
    </source>
</reference>
<dbReference type="RefSeq" id="WP_097188663.1">
    <property type="nucleotide sequence ID" value="NZ_OBQK01000008.1"/>
</dbReference>
<comment type="catalytic activity">
    <reaction evidence="11 12">
        <text>L-aspartate 4-semialdehyde + pyruvate = (2S,4S)-4-hydroxy-2,3,4,5-tetrahydrodipicolinate + H2O + H(+)</text>
        <dbReference type="Rhea" id="RHEA:34171"/>
        <dbReference type="ChEBI" id="CHEBI:15361"/>
        <dbReference type="ChEBI" id="CHEBI:15377"/>
        <dbReference type="ChEBI" id="CHEBI:15378"/>
        <dbReference type="ChEBI" id="CHEBI:67139"/>
        <dbReference type="ChEBI" id="CHEBI:537519"/>
        <dbReference type="EC" id="4.3.3.7"/>
    </reaction>
</comment>
<evidence type="ECO:0000256" key="6">
    <source>
        <dbReference type="ARBA" id="ARBA00022605"/>
    </source>
</evidence>
<dbReference type="Proteomes" id="UP000219688">
    <property type="component" value="Unassembled WGS sequence"/>
</dbReference>
<feature type="active site" description="Proton donor/acceptor" evidence="12 14">
    <location>
        <position position="156"/>
    </location>
</feature>
<keyword evidence="8 12" id="KW-0457">Lysine biosynthesis</keyword>
<evidence type="ECO:0000256" key="15">
    <source>
        <dbReference type="PIRSR" id="PIRSR001365-2"/>
    </source>
</evidence>
<dbReference type="EMBL" id="OBQK01000008">
    <property type="protein sequence ID" value="SOC56751.1"/>
    <property type="molecule type" value="Genomic_DNA"/>
</dbReference>
<sequence>MTSSLPAPPFTGLGVALATPFTTGTDAVGGARTPQVDHPAFGRLVRHVLAGGRGVDHLVVLGSTGEAATVSDVERLALVRQAVELAREAGHGTPVVVGVGHNDTLRTCELAAQAAAAGADGLLVVTPYYNKPQVSGLVAHYRAVAEAAPGLPIIAYNVPGRTGCNITPAAMRQIWAVDQVVALKESSGDVRQIARLCQEAPEGRVVLAGDDDLALAAIAVGARGLISVTANVAPVETRRLVHAATAGDLTAARDAAALLAPVMDAMFVETNPVPLKAALACLGLSTATVRLPLSPAEPGTWTQVQRALAGLQAHRRTERLSQRLVGLAS</sequence>
<evidence type="ECO:0000256" key="9">
    <source>
        <dbReference type="ARBA" id="ARBA00023239"/>
    </source>
</evidence>
<evidence type="ECO:0000256" key="11">
    <source>
        <dbReference type="ARBA" id="ARBA00047836"/>
    </source>
</evidence>
<comment type="function">
    <text evidence="1 12">Catalyzes the condensation of (S)-aspartate-beta-semialdehyde [(S)-ASA] and pyruvate to 4-hydroxy-tetrahydrodipicolinate (HTPA).</text>
</comment>
<dbReference type="HAMAP" id="MF_00418">
    <property type="entry name" value="DapA"/>
    <property type="match status" value="1"/>
</dbReference>
<evidence type="ECO:0000256" key="12">
    <source>
        <dbReference type="HAMAP-Rule" id="MF_00418"/>
    </source>
</evidence>
<dbReference type="SUPFAM" id="SSF51569">
    <property type="entry name" value="Aldolase"/>
    <property type="match status" value="1"/>
</dbReference>
<accession>A0A285VVV5</accession>
<dbReference type="InterPro" id="IPR013785">
    <property type="entry name" value="Aldolase_TIM"/>
</dbReference>
<keyword evidence="9 12" id="KW-0456">Lyase</keyword>
<feature type="binding site" evidence="12 15">
    <location>
        <position position="226"/>
    </location>
    <ligand>
        <name>pyruvate</name>
        <dbReference type="ChEBI" id="CHEBI:15361"/>
    </ligand>
</feature>
<evidence type="ECO:0000256" key="13">
    <source>
        <dbReference type="PIRNR" id="PIRNR001365"/>
    </source>
</evidence>
<keyword evidence="17" id="KW-1185">Reference proteome</keyword>
<dbReference type="GO" id="GO:0009089">
    <property type="term" value="P:lysine biosynthetic process via diaminopimelate"/>
    <property type="evidence" value="ECO:0007669"/>
    <property type="project" value="UniProtKB-UniRule"/>
</dbReference>
<protein>
    <recommendedName>
        <fullName evidence="4 12">4-hydroxy-tetrahydrodipicolinate synthase</fullName>
        <shortName evidence="12">HTPA synthase</shortName>
        <ecNumber evidence="4 12">4.3.3.7</ecNumber>
    </recommendedName>
</protein>
<dbReference type="InterPro" id="IPR005263">
    <property type="entry name" value="DapA"/>
</dbReference>
<evidence type="ECO:0000256" key="7">
    <source>
        <dbReference type="ARBA" id="ARBA00022915"/>
    </source>
</evidence>
<comment type="similarity">
    <text evidence="3 12 13">Belongs to the DapA family.</text>
</comment>
<evidence type="ECO:0000256" key="1">
    <source>
        <dbReference type="ARBA" id="ARBA00003294"/>
    </source>
</evidence>
<evidence type="ECO:0000256" key="2">
    <source>
        <dbReference type="ARBA" id="ARBA00005120"/>
    </source>
</evidence>
<comment type="subcellular location">
    <subcellularLocation>
        <location evidence="12">Cytoplasm</location>
    </subcellularLocation>
</comment>
<organism evidence="16 17">
    <name type="scientific">Ornithinimicrobium cerasi</name>
    <dbReference type="NCBI Taxonomy" id="2248773"/>
    <lineage>
        <taxon>Bacteria</taxon>
        <taxon>Bacillati</taxon>
        <taxon>Actinomycetota</taxon>
        <taxon>Actinomycetes</taxon>
        <taxon>Micrococcales</taxon>
        <taxon>Ornithinimicrobiaceae</taxon>
        <taxon>Ornithinimicrobium</taxon>
    </lineage>
</organism>
<dbReference type="Pfam" id="PF00701">
    <property type="entry name" value="DHDPS"/>
    <property type="match status" value="1"/>
</dbReference>
<comment type="pathway">
    <text evidence="2 12">Amino-acid biosynthesis; L-lysine biosynthesis via DAP pathway; (S)-tetrahydrodipicolinate from L-aspartate: step 3/4.</text>
</comment>
<evidence type="ECO:0000256" key="3">
    <source>
        <dbReference type="ARBA" id="ARBA00007592"/>
    </source>
</evidence>
<evidence type="ECO:0000256" key="14">
    <source>
        <dbReference type="PIRSR" id="PIRSR001365-1"/>
    </source>
</evidence>
<keyword evidence="7 12" id="KW-0220">Diaminopimelate biosynthesis</keyword>
<dbReference type="PRINTS" id="PR00146">
    <property type="entry name" value="DHPICSNTHASE"/>
</dbReference>
<dbReference type="GO" id="GO:0005829">
    <property type="term" value="C:cytosol"/>
    <property type="evidence" value="ECO:0007669"/>
    <property type="project" value="TreeGrafter"/>
</dbReference>
<dbReference type="PROSITE" id="PS00666">
    <property type="entry name" value="DHDPS_2"/>
    <property type="match status" value="1"/>
</dbReference>
<dbReference type="InterPro" id="IPR020625">
    <property type="entry name" value="Schiff_base-form_aldolases_AS"/>
</dbReference>
<evidence type="ECO:0000313" key="17">
    <source>
        <dbReference type="Proteomes" id="UP000219688"/>
    </source>
</evidence>
<dbReference type="SMART" id="SM01130">
    <property type="entry name" value="DHDPS"/>
    <property type="match status" value="1"/>
</dbReference>
<proteinExistence type="inferred from homology"/>
<feature type="binding site" evidence="12 15">
    <location>
        <position position="64"/>
    </location>
    <ligand>
        <name>pyruvate</name>
        <dbReference type="ChEBI" id="CHEBI:15361"/>
    </ligand>
</feature>
<evidence type="ECO:0000256" key="10">
    <source>
        <dbReference type="ARBA" id="ARBA00023270"/>
    </source>
</evidence>
<dbReference type="EC" id="4.3.3.7" evidence="4 12"/>
<feature type="active site" description="Schiff-base intermediate with substrate" evidence="12 14">
    <location>
        <position position="184"/>
    </location>
</feature>
<evidence type="ECO:0000256" key="4">
    <source>
        <dbReference type="ARBA" id="ARBA00012086"/>
    </source>
</evidence>
<dbReference type="PANTHER" id="PTHR12128">
    <property type="entry name" value="DIHYDRODIPICOLINATE SYNTHASE"/>
    <property type="match status" value="1"/>
</dbReference>
<keyword evidence="6 12" id="KW-0028">Amino-acid biosynthesis</keyword>
<evidence type="ECO:0000256" key="5">
    <source>
        <dbReference type="ARBA" id="ARBA00022490"/>
    </source>
</evidence>
<dbReference type="NCBIfam" id="TIGR00674">
    <property type="entry name" value="dapA"/>
    <property type="match status" value="1"/>
</dbReference>
<keyword evidence="10 12" id="KW-0704">Schiff base</keyword>
<comment type="caution">
    <text evidence="12">Was originally thought to be a dihydrodipicolinate synthase (DHDPS), catalyzing the condensation of (S)-aspartate-beta-semialdehyde [(S)-ASA] and pyruvate to dihydrodipicolinate (DHDP). However, it was shown in E.coli that the product of the enzymatic reaction is not dihydrodipicolinate but in fact (4S)-4-hydroxy-2,3,4,5-tetrahydro-(2S)-dipicolinic acid (HTPA), and that the consecutive dehydration reaction leading to DHDP is not spontaneous but catalyzed by DapB.</text>
</comment>
<dbReference type="GO" id="GO:0008840">
    <property type="term" value="F:4-hydroxy-tetrahydrodipicolinate synthase activity"/>
    <property type="evidence" value="ECO:0007669"/>
    <property type="project" value="UniProtKB-UniRule"/>
</dbReference>
<dbReference type="STRING" id="1122622.GCA_000421185_02930"/>
<keyword evidence="5 12" id="KW-0963">Cytoplasm</keyword>
<dbReference type="InterPro" id="IPR002220">
    <property type="entry name" value="DapA-like"/>
</dbReference>
<name>A0A285VVV5_9MICO</name>
<feature type="site" description="Part of a proton relay during catalysis" evidence="12">
    <location>
        <position position="63"/>
    </location>
</feature>
<dbReference type="PANTHER" id="PTHR12128:SF66">
    <property type="entry name" value="4-HYDROXY-2-OXOGLUTARATE ALDOLASE, MITOCHONDRIAL"/>
    <property type="match status" value="1"/>
</dbReference>
<dbReference type="Gene3D" id="3.20.20.70">
    <property type="entry name" value="Aldolase class I"/>
    <property type="match status" value="1"/>
</dbReference>
<dbReference type="UniPathway" id="UPA00034">
    <property type="reaction ID" value="UER00017"/>
</dbReference>
<evidence type="ECO:0000313" key="16">
    <source>
        <dbReference type="EMBL" id="SOC56751.1"/>
    </source>
</evidence>
<feature type="site" description="Part of a proton relay during catalysis" evidence="12">
    <location>
        <position position="129"/>
    </location>
</feature>
<dbReference type="GO" id="GO:0019877">
    <property type="term" value="P:diaminopimelate biosynthetic process"/>
    <property type="evidence" value="ECO:0007669"/>
    <property type="project" value="UniProtKB-UniRule"/>
</dbReference>